<dbReference type="GO" id="GO:0005540">
    <property type="term" value="F:hyaluronic acid binding"/>
    <property type="evidence" value="ECO:0007669"/>
    <property type="project" value="TreeGrafter"/>
</dbReference>
<keyword evidence="4" id="KW-0272">Extracellular matrix</keyword>
<dbReference type="PANTHER" id="PTHR12199">
    <property type="entry name" value="INTERPHOTORECEPTOR MATRIX PROTEOGLYCAN"/>
    <property type="match status" value="1"/>
</dbReference>
<comment type="caution">
    <text evidence="21">The sequence shown here is derived from an EMBL/GenBank/DDBJ whole genome shotgun (WGS) entry which is preliminary data.</text>
</comment>
<evidence type="ECO:0000256" key="18">
    <source>
        <dbReference type="SAM" id="MobiDB-lite"/>
    </source>
</evidence>
<evidence type="ECO:0000256" key="13">
    <source>
        <dbReference type="ARBA" id="ARBA00023180"/>
    </source>
</evidence>
<dbReference type="SMART" id="SM00200">
    <property type="entry name" value="SEA"/>
    <property type="match status" value="1"/>
</dbReference>
<dbReference type="InterPro" id="IPR039861">
    <property type="entry name" value="IMPG"/>
</dbReference>
<evidence type="ECO:0000256" key="10">
    <source>
        <dbReference type="ARBA" id="ARBA00022989"/>
    </source>
</evidence>
<evidence type="ECO:0000256" key="8">
    <source>
        <dbReference type="ARBA" id="ARBA00022729"/>
    </source>
</evidence>
<keyword evidence="3" id="KW-0964">Secreted</keyword>
<keyword evidence="10 19" id="KW-1133">Transmembrane helix</keyword>
<keyword evidence="11 19" id="KW-0472">Membrane</keyword>
<feature type="compositionally biased region" description="Polar residues" evidence="18">
    <location>
        <begin position="74"/>
        <end position="85"/>
    </location>
</feature>
<evidence type="ECO:0000256" key="15">
    <source>
        <dbReference type="ARBA" id="ARBA00060509"/>
    </source>
</evidence>
<evidence type="ECO:0000256" key="5">
    <source>
        <dbReference type="ARBA" id="ARBA00022536"/>
    </source>
</evidence>
<protein>
    <recommendedName>
        <fullName evidence="16">Interphotoreceptor matrix proteoglycan 2</fullName>
    </recommendedName>
    <alternativeName>
        <fullName evidence="17">Sialoprotein associated with cones and rods proteoglycan</fullName>
    </alternativeName>
</protein>
<proteinExistence type="predicted"/>
<dbReference type="SUPFAM" id="SSF82671">
    <property type="entry name" value="SEA domain"/>
    <property type="match status" value="1"/>
</dbReference>
<keyword evidence="6" id="KW-0358">Heparin-binding</keyword>
<dbReference type="Pfam" id="PF01390">
    <property type="entry name" value="SEA"/>
    <property type="match status" value="1"/>
</dbReference>
<dbReference type="FunFam" id="3.30.70.960:FF:000002">
    <property type="entry name" value="Interphotoreceptor matrix proteoglycan 2"/>
    <property type="match status" value="1"/>
</dbReference>
<evidence type="ECO:0000256" key="4">
    <source>
        <dbReference type="ARBA" id="ARBA00022530"/>
    </source>
</evidence>
<evidence type="ECO:0000256" key="19">
    <source>
        <dbReference type="SAM" id="Phobius"/>
    </source>
</evidence>
<evidence type="ECO:0000256" key="7">
    <source>
        <dbReference type="ARBA" id="ARBA00022692"/>
    </source>
</evidence>
<keyword evidence="9" id="KW-0677">Repeat</keyword>
<feature type="domain" description="SEA" evidence="20">
    <location>
        <begin position="751"/>
        <end position="864"/>
    </location>
</feature>
<feature type="transmembrane region" description="Helical" evidence="19">
    <location>
        <begin position="954"/>
        <end position="977"/>
    </location>
</feature>
<evidence type="ECO:0000256" key="12">
    <source>
        <dbReference type="ARBA" id="ARBA00023157"/>
    </source>
</evidence>
<dbReference type="Gene3D" id="3.30.70.960">
    <property type="entry name" value="SEA domain"/>
    <property type="match status" value="1"/>
</dbReference>
<evidence type="ECO:0000256" key="16">
    <source>
        <dbReference type="ARBA" id="ARBA00074164"/>
    </source>
</evidence>
<accession>A0AAD8LJP5</accession>
<gene>
    <name evidence="21" type="primary">IMPG2</name>
    <name evidence="21" type="ORF">AOXY_G8917</name>
</gene>
<evidence type="ECO:0000256" key="6">
    <source>
        <dbReference type="ARBA" id="ARBA00022674"/>
    </source>
</evidence>
<sequence length="1111" mass="122236">MTGTLVTVAPASGLREGAEITGSYTHTTLPNQKLEALINTADEIPLPDSTHSTTTPASDAVPTEITTERPVMVSPSQYPTTSFSSDEALVVETESPVTVSPLQDPTTPSSSDEALAVETESPVIVSPSQDLTTPSSSDEALVVATESPVMVSLSQDPISPLSFDDALLVTTEKTAIASNQLFEEGSGSGFFHSGQEPGPDVWSWVPVTPDRISLLSTNEEPKEELIPDYIIDPPDFVGENFNDVTPITEDSYIDYEPPNSVFIDNRTLSEDLDMQKELLDRVIATEDIRNKPHYTTTDVAPVFLTMETLTVELSMQTSEASSNYDYYVSEPITMLTPITDNALPNVLEEHTTIAYVLEGPSTRGQHFVTLGDAFSNEELLEVVPTTELTTAEKLPAQSVTMGPMVTSHPTPWEPLTELFTREEKETDSPTLTQPVTETSPLGIYMGNTITETFTVGEAIVGLSTEEQPFIVPFNGDEDQGGRKIPIREQVTVTESPVTGNPTIEISKEDQPALNLSDSRTLAVDLTSKETPVMELFSTVQPTTESPKDESPFTKHSAIPPPNVESATMLPVLTELPATFQYVPEQTALFVPDEMSTADNVFTEIANVPEDITQKPDVAHTPSHPVTEISIHKGDSSEVYPLTTSPLLQSTTEPTDDLMVISVSSTKNPTQPQLPVIPDENEDIGTAVLGIQTYGPAIQDITDPDHPDLVYHHTGVSQIEEGTSGKTAINVHATDMASVAKSTNGNITLPTRALVVFFSLRVTNMMFSEDLFNKSSPEYKALEQRFLELLVPYLQSNLTNFQNLEILNFRNGSIVVNSRMKFAKRVPRNVTNAVYIILEDFCNTAYQTMNLAIDKYSLDVESGYQADPCKFQACNEFSQCSINRWSGEAECVCNAGYFSVDGLPCQSICELQPDFCLNDGKCDIIPGQGAICRCRVGENWWYRGEHCEEYVSEPLVVGIAIASVAGFLLVASAVIFFLSRTLRDQYSKNDIEEPVSFSVFPCVGNRFGDSLASMEKAVKYNPMYESDATTGYSHYYRRYPHIPSYSSASADASTDFSSEEIRHIYEHSELTKEEIQNRIRIIELYAKDQQFAEFVRQHQIRALDVRRGSHSS</sequence>
<feature type="compositionally biased region" description="Polar residues" evidence="18">
    <location>
        <begin position="95"/>
        <end position="112"/>
    </location>
</feature>
<evidence type="ECO:0000256" key="17">
    <source>
        <dbReference type="ARBA" id="ARBA00080162"/>
    </source>
</evidence>
<keyword evidence="22" id="KW-1185">Reference proteome</keyword>
<evidence type="ECO:0000313" key="22">
    <source>
        <dbReference type="Proteomes" id="UP001230051"/>
    </source>
</evidence>
<dbReference type="GO" id="GO:0033165">
    <property type="term" value="C:interphotoreceptor matrix"/>
    <property type="evidence" value="ECO:0007669"/>
    <property type="project" value="UniProtKB-SubCell"/>
</dbReference>
<evidence type="ECO:0000256" key="3">
    <source>
        <dbReference type="ARBA" id="ARBA00022525"/>
    </source>
</evidence>
<feature type="region of interest" description="Disordered" evidence="18">
    <location>
        <begin position="44"/>
        <end position="136"/>
    </location>
</feature>
<dbReference type="GO" id="GO:0008201">
    <property type="term" value="F:heparin binding"/>
    <property type="evidence" value="ECO:0007669"/>
    <property type="project" value="UniProtKB-KW"/>
</dbReference>
<keyword evidence="8" id="KW-0732">Signal</keyword>
<dbReference type="InterPro" id="IPR036364">
    <property type="entry name" value="SEA_dom_sf"/>
</dbReference>
<name>A0AAD8LJP5_ACIOX</name>
<keyword evidence="14" id="KW-0966">Cell projection</keyword>
<evidence type="ECO:0000259" key="20">
    <source>
        <dbReference type="PROSITE" id="PS50024"/>
    </source>
</evidence>
<dbReference type="PANTHER" id="PTHR12199:SF4">
    <property type="entry name" value="INTERPHOTORECEPTOR MATRIX PROTEOGLYCAN 2"/>
    <property type="match status" value="1"/>
</dbReference>
<feature type="compositionally biased region" description="Polar residues" evidence="18">
    <location>
        <begin position="126"/>
        <end position="136"/>
    </location>
</feature>
<evidence type="ECO:0000256" key="9">
    <source>
        <dbReference type="ARBA" id="ARBA00022737"/>
    </source>
</evidence>
<feature type="region of interest" description="Disordered" evidence="18">
    <location>
        <begin position="538"/>
        <end position="561"/>
    </location>
</feature>
<keyword evidence="12" id="KW-1015">Disulfide bond</keyword>
<reference evidence="21" key="1">
    <citation type="submission" date="2022-02" db="EMBL/GenBank/DDBJ databases">
        <title>Atlantic sturgeon de novo genome assembly.</title>
        <authorList>
            <person name="Stock M."/>
            <person name="Klopp C."/>
            <person name="Guiguen Y."/>
            <person name="Cabau C."/>
            <person name="Parinello H."/>
            <person name="Santidrian Yebra-Pimentel E."/>
            <person name="Kuhl H."/>
            <person name="Dirks R.P."/>
            <person name="Guessner J."/>
            <person name="Wuertz S."/>
            <person name="Du K."/>
            <person name="Schartl M."/>
        </authorList>
    </citation>
    <scope>NUCLEOTIDE SEQUENCE</scope>
    <source>
        <strain evidence="21">STURGEONOMICS-FGT-2020</strain>
        <tissue evidence="21">Whole blood</tissue>
    </source>
</reference>
<comment type="subcellular location">
    <subcellularLocation>
        <location evidence="15">Photoreceptor inner segment membrane</location>
        <topology evidence="15">Single-pass type I membrane protein</topology>
    </subcellularLocation>
    <subcellularLocation>
        <location evidence="1">Photoreceptor outer segment membrane</location>
        <topology evidence="1">Single-pass type I membrane protein</topology>
    </subcellularLocation>
    <subcellularLocation>
        <location evidence="2">Secreted</location>
        <location evidence="2">Extracellular space</location>
        <location evidence="2">Extracellular matrix</location>
        <location evidence="2">Interphotoreceptor matrix</location>
    </subcellularLocation>
</comment>
<evidence type="ECO:0000256" key="2">
    <source>
        <dbReference type="ARBA" id="ARBA00004593"/>
    </source>
</evidence>
<evidence type="ECO:0000256" key="11">
    <source>
        <dbReference type="ARBA" id="ARBA00023136"/>
    </source>
</evidence>
<organism evidence="21 22">
    <name type="scientific">Acipenser oxyrinchus oxyrinchus</name>
    <dbReference type="NCBI Taxonomy" id="40147"/>
    <lineage>
        <taxon>Eukaryota</taxon>
        <taxon>Metazoa</taxon>
        <taxon>Chordata</taxon>
        <taxon>Craniata</taxon>
        <taxon>Vertebrata</taxon>
        <taxon>Euteleostomi</taxon>
        <taxon>Actinopterygii</taxon>
        <taxon>Chondrostei</taxon>
        <taxon>Acipenseriformes</taxon>
        <taxon>Acipenseridae</taxon>
        <taxon>Acipenser</taxon>
    </lineage>
</organism>
<dbReference type="AlphaFoldDB" id="A0AAD8LJP5"/>
<keyword evidence="13" id="KW-0325">Glycoprotein</keyword>
<keyword evidence="7 19" id="KW-0812">Transmembrane</keyword>
<dbReference type="GO" id="GO:0007601">
    <property type="term" value="P:visual perception"/>
    <property type="evidence" value="ECO:0007669"/>
    <property type="project" value="InterPro"/>
</dbReference>
<keyword evidence="5" id="KW-0245">EGF-like domain</keyword>
<dbReference type="Proteomes" id="UP001230051">
    <property type="component" value="Unassembled WGS sequence"/>
</dbReference>
<evidence type="ECO:0000256" key="14">
    <source>
        <dbReference type="ARBA" id="ARBA00023273"/>
    </source>
</evidence>
<evidence type="ECO:0000313" key="21">
    <source>
        <dbReference type="EMBL" id="KAK1169990.1"/>
    </source>
</evidence>
<evidence type="ECO:0000256" key="1">
    <source>
        <dbReference type="ARBA" id="ARBA00004451"/>
    </source>
</evidence>
<dbReference type="InterPro" id="IPR000082">
    <property type="entry name" value="SEA_dom"/>
</dbReference>
<dbReference type="EMBL" id="JAGXEW010000007">
    <property type="protein sequence ID" value="KAK1169990.1"/>
    <property type="molecule type" value="Genomic_DNA"/>
</dbReference>
<dbReference type="PROSITE" id="PS50024">
    <property type="entry name" value="SEA"/>
    <property type="match status" value="1"/>
</dbReference>